<organism evidence="6">
    <name type="scientific">Caldithrix abyssi</name>
    <dbReference type="NCBI Taxonomy" id="187145"/>
    <lineage>
        <taxon>Bacteria</taxon>
        <taxon>Pseudomonadati</taxon>
        <taxon>Calditrichota</taxon>
        <taxon>Calditrichia</taxon>
        <taxon>Calditrichales</taxon>
        <taxon>Calditrichaceae</taxon>
        <taxon>Caldithrix</taxon>
    </lineage>
</organism>
<gene>
    <name evidence="6" type="ORF">ENK44_05035</name>
</gene>
<feature type="transmembrane region" description="Helical" evidence="3">
    <location>
        <begin position="297"/>
        <end position="316"/>
    </location>
</feature>
<evidence type="ECO:0000256" key="4">
    <source>
        <dbReference type="SAM" id="SignalP"/>
    </source>
</evidence>
<comment type="subcellular location">
    <subcellularLocation>
        <location evidence="1">Membrane</location>
    </subcellularLocation>
</comment>
<feature type="chain" id="PRO_5031247704" description="Bacterial surface antigen (D15) domain-containing protein" evidence="4">
    <location>
        <begin position="22"/>
        <end position="365"/>
    </location>
</feature>
<reference evidence="6" key="1">
    <citation type="journal article" date="2020" name="mSystems">
        <title>Genome- and Community-Level Interaction Insights into Carbon Utilization and Element Cycling Functions of Hydrothermarchaeota in Hydrothermal Sediment.</title>
        <authorList>
            <person name="Zhou Z."/>
            <person name="Liu Y."/>
            <person name="Xu W."/>
            <person name="Pan J."/>
            <person name="Luo Z.H."/>
            <person name="Li M."/>
        </authorList>
    </citation>
    <scope>NUCLEOTIDE SEQUENCE [LARGE SCALE GENOMIC DNA]</scope>
    <source>
        <strain evidence="6">HyVt-577</strain>
    </source>
</reference>
<evidence type="ECO:0000256" key="3">
    <source>
        <dbReference type="SAM" id="Phobius"/>
    </source>
</evidence>
<dbReference type="Gene3D" id="2.40.160.50">
    <property type="entry name" value="membrane protein fhac: a member of the omp85/tpsb transporter family"/>
    <property type="match status" value="1"/>
</dbReference>
<dbReference type="AlphaFoldDB" id="A0A7V4TZG1"/>
<evidence type="ECO:0000256" key="2">
    <source>
        <dbReference type="ARBA" id="ARBA00023136"/>
    </source>
</evidence>
<evidence type="ECO:0000313" key="6">
    <source>
        <dbReference type="EMBL" id="HGY55043.1"/>
    </source>
</evidence>
<feature type="domain" description="Bacterial surface antigen (D15)" evidence="5">
    <location>
        <begin position="177"/>
        <end position="334"/>
    </location>
</feature>
<keyword evidence="2 3" id="KW-0472">Membrane</keyword>
<dbReference type="Pfam" id="PF01103">
    <property type="entry name" value="Omp85"/>
    <property type="match status" value="1"/>
</dbReference>
<dbReference type="GO" id="GO:0019867">
    <property type="term" value="C:outer membrane"/>
    <property type="evidence" value="ECO:0007669"/>
    <property type="project" value="InterPro"/>
</dbReference>
<name>A0A7V4TZG1_CALAY</name>
<protein>
    <recommendedName>
        <fullName evidence="5">Bacterial surface antigen (D15) domain-containing protein</fullName>
    </recommendedName>
</protein>
<accession>A0A7V4TZG1</accession>
<comment type="caution">
    <text evidence="6">The sequence shown here is derived from an EMBL/GenBank/DDBJ whole genome shotgun (WGS) entry which is preliminary data.</text>
</comment>
<keyword evidence="3" id="KW-0812">Transmembrane</keyword>
<keyword evidence="3" id="KW-1133">Transmembrane helix</keyword>
<keyword evidence="4" id="KW-0732">Signal</keyword>
<proteinExistence type="predicted"/>
<dbReference type="EMBL" id="DRQG01000044">
    <property type="protein sequence ID" value="HGY55043.1"/>
    <property type="molecule type" value="Genomic_DNA"/>
</dbReference>
<evidence type="ECO:0000256" key="1">
    <source>
        <dbReference type="ARBA" id="ARBA00004370"/>
    </source>
</evidence>
<sequence length="365" mass="41756">MKIKKHLIVLLFLAAVSSVLAQSRADTVISKKLNWMFYPYAFYTPETNLAFGAGGLIYLRLDTSRAVLTSKVKLSAYYTLSRLYSFSLMPSIFFPGVERANLEAELSYAKIVSKFYGLGGNTPDTGNPYYSLNKFRAYFEVASRSILFNFLNSGLVFEYADNIVYDAEDNNYLQDTTLLGRKGGKLLGLGFLGLVDLRDNVFYPTKNGYYKFSLTFYHPIMGSDFNYANFIVDLRQYQSFTGGHVLAAQLYAHLTKGDPPFFNLPALGGEKRMRGYFEGRYRDRQYIAAQMEYRKLVWWRLGFVAFFSVGDVAGHISDFKFKRLKTSYGFGLRFLFDKEERINVRMDVGFGHKTNGVYFGLEEAF</sequence>
<dbReference type="InterPro" id="IPR000184">
    <property type="entry name" value="Bac_surfAg_D15"/>
</dbReference>
<evidence type="ECO:0000259" key="5">
    <source>
        <dbReference type="Pfam" id="PF01103"/>
    </source>
</evidence>
<dbReference type="Proteomes" id="UP000885779">
    <property type="component" value="Unassembled WGS sequence"/>
</dbReference>
<feature type="signal peptide" evidence="4">
    <location>
        <begin position="1"/>
        <end position="21"/>
    </location>
</feature>